<name>L9XG93_9EURY</name>
<accession>L9XG93</accession>
<keyword evidence="3" id="KW-1185">Reference proteome</keyword>
<keyword evidence="1" id="KW-0472">Membrane</keyword>
<dbReference type="AlphaFoldDB" id="L9XG93"/>
<comment type="caution">
    <text evidence="2">The sequence shown here is derived from an EMBL/GenBank/DDBJ whole genome shotgun (WGS) entry which is preliminary data.</text>
</comment>
<reference evidence="2 3" key="1">
    <citation type="journal article" date="2014" name="PLoS Genet.">
        <title>Phylogenetically driven sequencing of extremely halophilic archaea reveals strategies for static and dynamic osmo-response.</title>
        <authorList>
            <person name="Becker E.A."/>
            <person name="Seitzer P.M."/>
            <person name="Tritt A."/>
            <person name="Larsen D."/>
            <person name="Krusor M."/>
            <person name="Yao A.I."/>
            <person name="Wu D."/>
            <person name="Madern D."/>
            <person name="Eisen J.A."/>
            <person name="Darling A.E."/>
            <person name="Facciotti M.T."/>
        </authorList>
    </citation>
    <scope>NUCLEOTIDE SEQUENCE [LARGE SCALE GENOMIC DNA]</scope>
    <source>
        <strain evidence="2 3">JCM 12255</strain>
    </source>
</reference>
<dbReference type="Pfam" id="PF04307">
    <property type="entry name" value="YdjM"/>
    <property type="match status" value="1"/>
</dbReference>
<evidence type="ECO:0000313" key="3">
    <source>
        <dbReference type="Proteomes" id="UP000011602"/>
    </source>
</evidence>
<proteinExistence type="predicted"/>
<dbReference type="Proteomes" id="UP000011602">
    <property type="component" value="Unassembled WGS sequence"/>
</dbReference>
<dbReference type="EMBL" id="AOHZ01000018">
    <property type="protein sequence ID" value="ELY60622.1"/>
    <property type="molecule type" value="Genomic_DNA"/>
</dbReference>
<dbReference type="RefSeq" id="WP_007258123.1">
    <property type="nucleotide sequence ID" value="NZ_AOHZ01000018.1"/>
</dbReference>
<protein>
    <submittedName>
        <fullName evidence="2">Membrane-bound metal-dependent hydrolase</fullName>
    </submittedName>
</protein>
<organism evidence="2 3">
    <name type="scientific">Natronolimnohabitans innermongolicus JCM 12255</name>
    <dbReference type="NCBI Taxonomy" id="1227499"/>
    <lineage>
        <taxon>Archaea</taxon>
        <taxon>Methanobacteriati</taxon>
        <taxon>Methanobacteriota</taxon>
        <taxon>Stenosarchaea group</taxon>
        <taxon>Halobacteria</taxon>
        <taxon>Halobacteriales</taxon>
        <taxon>Natrialbaceae</taxon>
        <taxon>Natronolimnohabitans</taxon>
    </lineage>
</organism>
<dbReference type="InterPro" id="IPR007404">
    <property type="entry name" value="YdjM-like"/>
</dbReference>
<dbReference type="GO" id="GO:0016787">
    <property type="term" value="F:hydrolase activity"/>
    <property type="evidence" value="ECO:0007669"/>
    <property type="project" value="UniProtKB-KW"/>
</dbReference>
<sequence>MWPWEHLAVAYVLYSLLANGVRRRSPSTGETTAVVGGSQLPDLIDKPLAWTLGVTETGYAIGHSIFVAPLVCLAVYAAAVRRGIENRLVPGAFALAYASHLVTDVYDPPRPDRGVVLEVVLWPFASPPAADTVGF</sequence>
<dbReference type="eggNOG" id="arCOG03392">
    <property type="taxonomic scope" value="Archaea"/>
</dbReference>
<evidence type="ECO:0000256" key="1">
    <source>
        <dbReference type="SAM" id="Phobius"/>
    </source>
</evidence>
<dbReference type="PATRIC" id="fig|1227499.3.peg.836"/>
<keyword evidence="1" id="KW-0812">Transmembrane</keyword>
<keyword evidence="1" id="KW-1133">Transmembrane helix</keyword>
<keyword evidence="2" id="KW-0378">Hydrolase</keyword>
<gene>
    <name evidence="2" type="ORF">C493_04076</name>
</gene>
<evidence type="ECO:0000313" key="2">
    <source>
        <dbReference type="EMBL" id="ELY60622.1"/>
    </source>
</evidence>
<feature type="transmembrane region" description="Helical" evidence="1">
    <location>
        <begin position="60"/>
        <end position="79"/>
    </location>
</feature>